<protein>
    <submittedName>
        <fullName evidence="1">Uncharacterized protein</fullName>
    </submittedName>
</protein>
<dbReference type="EMBL" id="LR905411">
    <property type="protein sequence ID" value="CAD7253466.1"/>
    <property type="molecule type" value="Genomic_DNA"/>
</dbReference>
<evidence type="ECO:0000313" key="1">
    <source>
        <dbReference type="EMBL" id="CAD7253466.1"/>
    </source>
</evidence>
<gene>
    <name evidence="1" type="ORF">DSTB1V02_LOCUS13216</name>
</gene>
<feature type="non-terminal residue" evidence="1">
    <location>
        <position position="1"/>
    </location>
</feature>
<proteinExistence type="predicted"/>
<sequence>MAGTSPPTKTRRMGKKNGLVSLPIHQTSTKAVEVQTDPVRILPFDQDEFEEEKRLLGAIHTSVFAEFMAVSGKFSQLWEASSKVQPWKDKYREIQEDLKKQVSNLKEILSSLPTVDERKEMLHLPPKSIRIVGLQANGEHIDQILREAQVEACVSIATLTPKNVNTQTTASTSRVAMSAASTSHVSSVRMSVGQGLKYVAVPKATSVIPIQYIATPKQGVVPTMVASVPGTLNNSLITTIGRPMGGAEGVMAIPSSQFYHSTSASVPNPASTNWFDLADGGSSLCAPVSEVQSQRPGVIRHEAINLHASTVPVVGTSNGHGSTYIVVTKGNMATPIQHITTPKQSVAPTMVTSVLGTLASIG</sequence>
<dbReference type="Proteomes" id="UP000677054">
    <property type="component" value="Unassembled WGS sequence"/>
</dbReference>
<organism evidence="1">
    <name type="scientific">Darwinula stevensoni</name>
    <dbReference type="NCBI Taxonomy" id="69355"/>
    <lineage>
        <taxon>Eukaryota</taxon>
        <taxon>Metazoa</taxon>
        <taxon>Ecdysozoa</taxon>
        <taxon>Arthropoda</taxon>
        <taxon>Crustacea</taxon>
        <taxon>Oligostraca</taxon>
        <taxon>Ostracoda</taxon>
        <taxon>Podocopa</taxon>
        <taxon>Podocopida</taxon>
        <taxon>Darwinulocopina</taxon>
        <taxon>Darwinuloidea</taxon>
        <taxon>Darwinulidae</taxon>
        <taxon>Darwinula</taxon>
    </lineage>
</organism>
<keyword evidence="2" id="KW-1185">Reference proteome</keyword>
<reference evidence="1" key="1">
    <citation type="submission" date="2020-11" db="EMBL/GenBank/DDBJ databases">
        <authorList>
            <person name="Tran Van P."/>
        </authorList>
    </citation>
    <scope>NUCLEOTIDE SEQUENCE</scope>
</reference>
<accession>A0A7R9AFV7</accession>
<dbReference type="AlphaFoldDB" id="A0A7R9AFV7"/>
<evidence type="ECO:0000313" key="2">
    <source>
        <dbReference type="Proteomes" id="UP000677054"/>
    </source>
</evidence>
<name>A0A7R9AFV7_9CRUS</name>
<dbReference type="EMBL" id="CAJPEV010005894">
    <property type="protein sequence ID" value="CAG0903636.1"/>
    <property type="molecule type" value="Genomic_DNA"/>
</dbReference>